<keyword evidence="1" id="KW-0472">Membrane</keyword>
<name>J7KZR9_NOCAA</name>
<sequence>MNDTFAPGDDTRFRSNALISIVAFVGVTLLGALAFLLLF</sequence>
<keyword evidence="1" id="KW-0812">Transmembrane</keyword>
<protein>
    <submittedName>
        <fullName evidence="2">Putative membrane protein</fullName>
    </submittedName>
</protein>
<reference evidence="3" key="2">
    <citation type="submission" date="2012-08" db="EMBL/GenBank/DDBJ databases">
        <title>Whole-genome sequence of Nocardiopsis alba strain ATCC BAA-2165 associated with honeybees.</title>
        <authorList>
            <person name="Qiao J."/>
            <person name="Chen L."/>
            <person name="Li Y."/>
            <person name="Wang J."/>
            <person name="Zhang W."/>
            <person name="Chen S."/>
        </authorList>
    </citation>
    <scope>NUCLEOTIDE SEQUENCE [LARGE SCALE GENOMIC DNA]</scope>
    <source>
        <strain evidence="3">ATCC BAA-2165 / BE74</strain>
    </source>
</reference>
<feature type="transmembrane region" description="Helical" evidence="1">
    <location>
        <begin position="17"/>
        <end position="38"/>
    </location>
</feature>
<evidence type="ECO:0000256" key="1">
    <source>
        <dbReference type="SAM" id="Phobius"/>
    </source>
</evidence>
<keyword evidence="1" id="KW-1133">Transmembrane helix</keyword>
<dbReference type="KEGG" id="nal:B005_4129"/>
<reference evidence="2 3" key="1">
    <citation type="journal article" date="2012" name="J. Bacteriol.">
        <title>Whole-Genome Sequence of Nocardiopsis alba Strain ATCC BAA-2165, Associated with Honeybees.</title>
        <authorList>
            <person name="Qiao J."/>
            <person name="Chen L."/>
            <person name="Li Y."/>
            <person name="Wang J."/>
            <person name="Zhang W."/>
            <person name="Chen S."/>
        </authorList>
    </citation>
    <scope>NUCLEOTIDE SEQUENCE [LARGE SCALE GENOMIC DNA]</scope>
    <source>
        <strain evidence="3">ATCC BAA-2165 / BE74</strain>
    </source>
</reference>
<dbReference type="HOGENOM" id="CLU_3313516_0_0_11"/>
<dbReference type="AlphaFoldDB" id="J7KZR9"/>
<evidence type="ECO:0000313" key="3">
    <source>
        <dbReference type="Proteomes" id="UP000003779"/>
    </source>
</evidence>
<organism evidence="2 3">
    <name type="scientific">Nocardiopsis alba (strain ATCC BAA-2165 / BE74)</name>
    <dbReference type="NCBI Taxonomy" id="1205910"/>
    <lineage>
        <taxon>Bacteria</taxon>
        <taxon>Bacillati</taxon>
        <taxon>Actinomycetota</taxon>
        <taxon>Actinomycetes</taxon>
        <taxon>Streptosporangiales</taxon>
        <taxon>Nocardiopsidaceae</taxon>
        <taxon>Nocardiopsis</taxon>
    </lineage>
</organism>
<dbReference type="PATRIC" id="fig|1205910.3.peg.3912"/>
<dbReference type="Proteomes" id="UP000003779">
    <property type="component" value="Chromosome"/>
</dbReference>
<proteinExistence type="predicted"/>
<accession>J7KZR9</accession>
<evidence type="ECO:0000313" key="2">
    <source>
        <dbReference type="EMBL" id="AFR06011.1"/>
    </source>
</evidence>
<gene>
    <name evidence="2" type="ordered locus">B005_4129</name>
</gene>
<dbReference type="EMBL" id="CP003788">
    <property type="protein sequence ID" value="AFR06011.1"/>
    <property type="molecule type" value="Genomic_DNA"/>
</dbReference>